<dbReference type="eggNOG" id="COG1040">
    <property type="taxonomic scope" value="Bacteria"/>
</dbReference>
<comment type="similarity">
    <text evidence="1">Belongs to the ComF/GntX family.</text>
</comment>
<dbReference type="EMBL" id="JMIW01000001">
    <property type="protein sequence ID" value="KEO91392.1"/>
    <property type="molecule type" value="Genomic_DNA"/>
</dbReference>
<dbReference type="AlphaFoldDB" id="A0A074N0E5"/>
<sequence length="228" mass="24225">MTEGLRPLVDLVYPPRCPSCGAATASQGSLCSDCWSELEFPRAYATPEGARHSGIIAATIYNDMSRALVLKFKHGGKIALAPLLGTMLASRIHSEQDEQGDVGEQPLIVPVPLHRTRIWQRGFNQSALLAREVAKAGKGELILDALIRQKRTPSLGNLSAEKRKAVLAGAIAVRAKARPLIKARRVILIDDVLTSGATSDACVEALLEAGATSVQIGCFARADHGALG</sequence>
<feature type="domain" description="Phosphoribosyltransferase" evidence="2">
    <location>
        <begin position="167"/>
        <end position="225"/>
    </location>
</feature>
<dbReference type="PANTHER" id="PTHR47505:SF1">
    <property type="entry name" value="DNA UTILIZATION PROTEIN YHGH"/>
    <property type="match status" value="1"/>
</dbReference>
<dbReference type="STRING" id="1044.EH31_01640"/>
<accession>A0A074N0E5</accession>
<gene>
    <name evidence="4" type="ORF">EH31_01640</name>
</gene>
<feature type="domain" description="Double zinc ribbon" evidence="3">
    <location>
        <begin position="8"/>
        <end position="41"/>
    </location>
</feature>
<protein>
    <recommendedName>
        <fullName evidence="6">Amidophosphoribosyltransferase</fullName>
    </recommendedName>
</protein>
<dbReference type="InterPro" id="IPR029057">
    <property type="entry name" value="PRTase-like"/>
</dbReference>
<proteinExistence type="inferred from homology"/>
<dbReference type="InterPro" id="IPR051910">
    <property type="entry name" value="ComF/GntX_DNA_util-trans"/>
</dbReference>
<evidence type="ECO:0000259" key="3">
    <source>
        <dbReference type="Pfam" id="PF18912"/>
    </source>
</evidence>
<dbReference type="Pfam" id="PF18912">
    <property type="entry name" value="DZR_2"/>
    <property type="match status" value="1"/>
</dbReference>
<organism evidence="4 5">
    <name type="scientific">Erythrobacter longus</name>
    <dbReference type="NCBI Taxonomy" id="1044"/>
    <lineage>
        <taxon>Bacteria</taxon>
        <taxon>Pseudomonadati</taxon>
        <taxon>Pseudomonadota</taxon>
        <taxon>Alphaproteobacteria</taxon>
        <taxon>Sphingomonadales</taxon>
        <taxon>Erythrobacteraceae</taxon>
        <taxon>Erythrobacter/Porphyrobacter group</taxon>
        <taxon>Erythrobacter</taxon>
    </lineage>
</organism>
<evidence type="ECO:0008006" key="6">
    <source>
        <dbReference type="Google" id="ProtNLM"/>
    </source>
</evidence>
<dbReference type="SUPFAM" id="SSF53271">
    <property type="entry name" value="PRTase-like"/>
    <property type="match status" value="1"/>
</dbReference>
<dbReference type="Gene3D" id="3.40.50.2020">
    <property type="match status" value="1"/>
</dbReference>
<evidence type="ECO:0000313" key="4">
    <source>
        <dbReference type="EMBL" id="KEO91392.1"/>
    </source>
</evidence>
<dbReference type="CDD" id="cd06223">
    <property type="entry name" value="PRTases_typeI"/>
    <property type="match status" value="1"/>
</dbReference>
<reference evidence="4 5" key="1">
    <citation type="submission" date="2014-04" db="EMBL/GenBank/DDBJ databases">
        <title>A comprehensive comparison of genomes of Erythrobacter spp. strains.</title>
        <authorList>
            <person name="Zheng Q."/>
        </authorList>
    </citation>
    <scope>NUCLEOTIDE SEQUENCE [LARGE SCALE GENOMIC DNA]</scope>
    <source>
        <strain evidence="4 5">DSM 6997</strain>
    </source>
</reference>
<dbReference type="InterPro" id="IPR044005">
    <property type="entry name" value="DZR_2"/>
</dbReference>
<comment type="caution">
    <text evidence="4">The sequence shown here is derived from an EMBL/GenBank/DDBJ whole genome shotgun (WGS) entry which is preliminary data.</text>
</comment>
<dbReference type="Pfam" id="PF00156">
    <property type="entry name" value="Pribosyltran"/>
    <property type="match status" value="1"/>
</dbReference>
<keyword evidence="5" id="KW-1185">Reference proteome</keyword>
<evidence type="ECO:0000313" key="5">
    <source>
        <dbReference type="Proteomes" id="UP000027647"/>
    </source>
</evidence>
<dbReference type="PANTHER" id="PTHR47505">
    <property type="entry name" value="DNA UTILIZATION PROTEIN YHGH"/>
    <property type="match status" value="1"/>
</dbReference>
<dbReference type="Proteomes" id="UP000027647">
    <property type="component" value="Unassembled WGS sequence"/>
</dbReference>
<name>A0A074N0E5_ERYLO</name>
<evidence type="ECO:0000259" key="2">
    <source>
        <dbReference type="Pfam" id="PF00156"/>
    </source>
</evidence>
<dbReference type="InterPro" id="IPR000836">
    <property type="entry name" value="PRTase_dom"/>
</dbReference>
<evidence type="ECO:0000256" key="1">
    <source>
        <dbReference type="ARBA" id="ARBA00008007"/>
    </source>
</evidence>